<keyword evidence="2" id="KW-1185">Reference proteome</keyword>
<reference evidence="1 2" key="1">
    <citation type="submission" date="2016-10" db="EMBL/GenBank/DDBJ databases">
        <authorList>
            <person name="de Groot N.N."/>
        </authorList>
    </citation>
    <scope>NUCLEOTIDE SEQUENCE [LARGE SCALE GENOMIC DNA]</scope>
    <source>
        <strain evidence="1 2">DSM 2179</strain>
    </source>
</reference>
<dbReference type="AlphaFoldDB" id="A0A1H7BRT3"/>
<dbReference type="EMBL" id="FNZK01000017">
    <property type="protein sequence ID" value="SEJ80309.1"/>
    <property type="molecule type" value="Genomic_DNA"/>
</dbReference>
<evidence type="ECO:0000313" key="1">
    <source>
        <dbReference type="EMBL" id="SEJ80309.1"/>
    </source>
</evidence>
<dbReference type="SUPFAM" id="SSF56801">
    <property type="entry name" value="Acetyl-CoA synthetase-like"/>
    <property type="match status" value="1"/>
</dbReference>
<organism evidence="1 2">
    <name type="scientific">Propionispira arboris</name>
    <dbReference type="NCBI Taxonomy" id="84035"/>
    <lineage>
        <taxon>Bacteria</taxon>
        <taxon>Bacillati</taxon>
        <taxon>Bacillota</taxon>
        <taxon>Negativicutes</taxon>
        <taxon>Selenomonadales</taxon>
        <taxon>Selenomonadaceae</taxon>
        <taxon>Propionispira</taxon>
    </lineage>
</organism>
<name>A0A1H7BRT3_9FIRM</name>
<gene>
    <name evidence="1" type="ORF">SAMN05660742_117105</name>
</gene>
<proteinExistence type="predicted"/>
<dbReference type="InterPro" id="IPR042099">
    <property type="entry name" value="ANL_N_sf"/>
</dbReference>
<dbReference type="RefSeq" id="WP_091833738.1">
    <property type="nucleotide sequence ID" value="NZ_FNZK01000017.1"/>
</dbReference>
<evidence type="ECO:0000313" key="2">
    <source>
        <dbReference type="Proteomes" id="UP000199662"/>
    </source>
</evidence>
<dbReference type="Gene3D" id="3.40.50.12780">
    <property type="entry name" value="N-terminal domain of ligase-like"/>
    <property type="match status" value="1"/>
</dbReference>
<protein>
    <submittedName>
        <fullName evidence="1">Uncharacterized protein</fullName>
    </submittedName>
</protein>
<dbReference type="PANTHER" id="PTHR43845:SF1">
    <property type="entry name" value="BLR5969 PROTEIN"/>
    <property type="match status" value="1"/>
</dbReference>
<sequence length="296" mass="33299">MIEKNEVKKDTPEILWESCLKWAQEKDSDFQQRCQEDLVSKNISLKQLSLLPLQASIESTSPFSRLTMPLSGVKRLLGKTPYLAEEIQLWNNTSEMWLRSCAVTRASVVLIADGFEGEGPAWGVLAGAENLGSTVITLSDKPWNIVDEYGITDCALTTGMLQNWVDSGANSGVCSSFFCLSNELTDDQRNRWQEKLGAPIYRQIGLQGVQSSVIAWECLKQAGYHWPIDLFWPEIIDIRMRTILPPSETGELVLTALRRRSTTGIRVRTGWYGHFTEDICGCDSPFPRFILGEMNL</sequence>
<dbReference type="Proteomes" id="UP000199662">
    <property type="component" value="Unassembled WGS sequence"/>
</dbReference>
<dbReference type="PANTHER" id="PTHR43845">
    <property type="entry name" value="BLR5969 PROTEIN"/>
    <property type="match status" value="1"/>
</dbReference>
<accession>A0A1H7BRT3</accession>
<dbReference type="STRING" id="84035.SAMN05660742_117105"/>